<name>A0ABS2DKC3_9BACI</name>
<sequence length="59" mass="6855">MVNIYKKLIKSKFRQKKAAYRQKNSEIARKKADFAKKIKISPDHASPSNTHPITNEENL</sequence>
<evidence type="ECO:0000313" key="2">
    <source>
        <dbReference type="EMBL" id="MBM6618952.1"/>
    </source>
</evidence>
<comment type="caution">
    <text evidence="2">The sequence shown here is derived from an EMBL/GenBank/DDBJ whole genome shotgun (WGS) entry which is preliminary data.</text>
</comment>
<keyword evidence="3" id="KW-1185">Reference proteome</keyword>
<evidence type="ECO:0008006" key="4">
    <source>
        <dbReference type="Google" id="ProtNLM"/>
    </source>
</evidence>
<reference evidence="2 3" key="1">
    <citation type="submission" date="2021-02" db="EMBL/GenBank/DDBJ databases">
        <title>Bacillus sp. RD4P76, an endophyte from a halophyte.</title>
        <authorList>
            <person name="Sun J.-Q."/>
        </authorList>
    </citation>
    <scope>NUCLEOTIDE SEQUENCE [LARGE SCALE GENOMIC DNA]</scope>
    <source>
        <strain evidence="2 3">RD4P76</strain>
    </source>
</reference>
<dbReference type="EMBL" id="JAFELM010000036">
    <property type="protein sequence ID" value="MBM6618952.1"/>
    <property type="molecule type" value="Genomic_DNA"/>
</dbReference>
<feature type="compositionally biased region" description="Basic and acidic residues" evidence="1">
    <location>
        <begin position="31"/>
        <end position="42"/>
    </location>
</feature>
<organism evidence="2 3">
    <name type="scientific">Bacillus suaedaesalsae</name>
    <dbReference type="NCBI Taxonomy" id="2810349"/>
    <lineage>
        <taxon>Bacteria</taxon>
        <taxon>Bacillati</taxon>
        <taxon>Bacillota</taxon>
        <taxon>Bacilli</taxon>
        <taxon>Bacillales</taxon>
        <taxon>Bacillaceae</taxon>
        <taxon>Bacillus</taxon>
    </lineage>
</organism>
<evidence type="ECO:0000256" key="1">
    <source>
        <dbReference type="SAM" id="MobiDB-lite"/>
    </source>
</evidence>
<dbReference type="RefSeq" id="WP_204204290.1">
    <property type="nucleotide sequence ID" value="NZ_JAFELM010000036.1"/>
</dbReference>
<gene>
    <name evidence="2" type="ORF">JR050_14880</name>
</gene>
<accession>A0ABS2DKC3</accession>
<evidence type="ECO:0000313" key="3">
    <source>
        <dbReference type="Proteomes" id="UP001518925"/>
    </source>
</evidence>
<dbReference type="Proteomes" id="UP001518925">
    <property type="component" value="Unassembled WGS sequence"/>
</dbReference>
<protein>
    <recommendedName>
        <fullName evidence="4">DUF2986 domain-containing protein</fullName>
    </recommendedName>
</protein>
<feature type="region of interest" description="Disordered" evidence="1">
    <location>
        <begin position="31"/>
        <end position="59"/>
    </location>
</feature>
<proteinExistence type="predicted"/>
<feature type="compositionally biased region" description="Polar residues" evidence="1">
    <location>
        <begin position="46"/>
        <end position="59"/>
    </location>
</feature>